<feature type="domain" description="ABC transporter" evidence="2">
    <location>
        <begin position="145"/>
        <end position="263"/>
    </location>
</feature>
<organism evidence="3 4">
    <name type="scientific">Triticum urartu</name>
    <name type="common">Red wild einkorn</name>
    <name type="synonym">Crithodium urartu</name>
    <dbReference type="NCBI Taxonomy" id="4572"/>
    <lineage>
        <taxon>Eukaryota</taxon>
        <taxon>Viridiplantae</taxon>
        <taxon>Streptophyta</taxon>
        <taxon>Embryophyta</taxon>
        <taxon>Tracheophyta</taxon>
        <taxon>Spermatophyta</taxon>
        <taxon>Magnoliopsida</taxon>
        <taxon>Liliopsida</taxon>
        <taxon>Poales</taxon>
        <taxon>Poaceae</taxon>
        <taxon>BOP clade</taxon>
        <taxon>Pooideae</taxon>
        <taxon>Triticodae</taxon>
        <taxon>Triticeae</taxon>
        <taxon>Triticinae</taxon>
        <taxon>Triticum</taxon>
    </lineage>
</organism>
<dbReference type="Gene3D" id="3.40.50.300">
    <property type="entry name" value="P-loop containing nucleotide triphosphate hydrolases"/>
    <property type="match status" value="1"/>
</dbReference>
<dbReference type="SUPFAM" id="SSF52540">
    <property type="entry name" value="P-loop containing nucleoside triphosphate hydrolases"/>
    <property type="match status" value="1"/>
</dbReference>
<reference evidence="3" key="3">
    <citation type="submission" date="2022-06" db="UniProtKB">
        <authorList>
            <consortium name="EnsemblPlants"/>
        </authorList>
    </citation>
    <scope>IDENTIFICATION</scope>
</reference>
<sequence length="336" mass="37729">MEGPATRETNSSSHHQDFTSCASDEPPDESQLELASRRRQNVSENMLLDGSKFGALKRREFFDNLLKNLEDDHLRFLRGQKERIDRVDVKLPAIEVRYNNLFVEAECRVTKGNHLPSLWNSTKGAFSGLVKLLGFETERAKTNGLENVSGIIKPCRLTLLLGPPGCGKSTLLRVLAGKLDKSLKVTGDISYNGYELHEFVPEKTAVYINQHDLHIAEMTVRETLDFSAQCQGVGRRPKILKEVNTRESVAGIIPDADIDLYMKVKNRVSYVLAGIILSHFTIKKKSRPAYLSYKEQGNSTSNEYWNCSSRIIFGCIKAKLAFQFLLVNTSVSVSTN</sequence>
<evidence type="ECO:0000256" key="1">
    <source>
        <dbReference type="SAM" id="MobiDB-lite"/>
    </source>
</evidence>
<keyword evidence="4" id="KW-1185">Reference proteome</keyword>
<accession>A0A8R7V1E2</accession>
<dbReference type="PANTHER" id="PTHR48040:SF18">
    <property type="entry name" value="PLEIOTROPIC DRUG RESISTANCE PROTEIN 3-LIKE ISOFORM X1"/>
    <property type="match status" value="1"/>
</dbReference>
<dbReference type="GO" id="GO:0005524">
    <property type="term" value="F:ATP binding"/>
    <property type="evidence" value="ECO:0007669"/>
    <property type="project" value="InterPro"/>
</dbReference>
<dbReference type="GO" id="GO:0016887">
    <property type="term" value="F:ATP hydrolysis activity"/>
    <property type="evidence" value="ECO:0007669"/>
    <property type="project" value="InterPro"/>
</dbReference>
<reference evidence="4" key="1">
    <citation type="journal article" date="2013" name="Nature">
        <title>Draft genome of the wheat A-genome progenitor Triticum urartu.</title>
        <authorList>
            <person name="Ling H.Q."/>
            <person name="Zhao S."/>
            <person name="Liu D."/>
            <person name="Wang J."/>
            <person name="Sun H."/>
            <person name="Zhang C."/>
            <person name="Fan H."/>
            <person name="Li D."/>
            <person name="Dong L."/>
            <person name="Tao Y."/>
            <person name="Gao C."/>
            <person name="Wu H."/>
            <person name="Li Y."/>
            <person name="Cui Y."/>
            <person name="Guo X."/>
            <person name="Zheng S."/>
            <person name="Wang B."/>
            <person name="Yu K."/>
            <person name="Liang Q."/>
            <person name="Yang W."/>
            <person name="Lou X."/>
            <person name="Chen J."/>
            <person name="Feng M."/>
            <person name="Jian J."/>
            <person name="Zhang X."/>
            <person name="Luo G."/>
            <person name="Jiang Y."/>
            <person name="Liu J."/>
            <person name="Wang Z."/>
            <person name="Sha Y."/>
            <person name="Zhang B."/>
            <person name="Wu H."/>
            <person name="Tang D."/>
            <person name="Shen Q."/>
            <person name="Xue P."/>
            <person name="Zou S."/>
            <person name="Wang X."/>
            <person name="Liu X."/>
            <person name="Wang F."/>
            <person name="Yang Y."/>
            <person name="An X."/>
            <person name="Dong Z."/>
            <person name="Zhang K."/>
            <person name="Zhang X."/>
            <person name="Luo M.C."/>
            <person name="Dvorak J."/>
            <person name="Tong Y."/>
            <person name="Wang J."/>
            <person name="Yang H."/>
            <person name="Li Z."/>
            <person name="Wang D."/>
            <person name="Zhang A."/>
            <person name="Wang J."/>
        </authorList>
    </citation>
    <scope>NUCLEOTIDE SEQUENCE</scope>
    <source>
        <strain evidence="4">cv. G1812</strain>
    </source>
</reference>
<dbReference type="Proteomes" id="UP000015106">
    <property type="component" value="Chromosome 7"/>
</dbReference>
<feature type="region of interest" description="Disordered" evidence="1">
    <location>
        <begin position="1"/>
        <end position="34"/>
    </location>
</feature>
<proteinExistence type="predicted"/>
<feature type="compositionally biased region" description="Polar residues" evidence="1">
    <location>
        <begin position="7"/>
        <end position="22"/>
    </location>
</feature>
<evidence type="ECO:0000259" key="2">
    <source>
        <dbReference type="Pfam" id="PF00005"/>
    </source>
</evidence>
<name>A0A8R7V1E2_TRIUA</name>
<evidence type="ECO:0000313" key="3">
    <source>
        <dbReference type="EnsemblPlants" id="TuG1812G0700000969.01.T01"/>
    </source>
</evidence>
<evidence type="ECO:0000313" key="4">
    <source>
        <dbReference type="Proteomes" id="UP000015106"/>
    </source>
</evidence>
<reference evidence="3" key="2">
    <citation type="submission" date="2018-03" db="EMBL/GenBank/DDBJ databases">
        <title>The Triticum urartu genome reveals the dynamic nature of wheat genome evolution.</title>
        <authorList>
            <person name="Ling H."/>
            <person name="Ma B."/>
            <person name="Shi X."/>
            <person name="Liu H."/>
            <person name="Dong L."/>
            <person name="Sun H."/>
            <person name="Cao Y."/>
            <person name="Gao Q."/>
            <person name="Zheng S."/>
            <person name="Li Y."/>
            <person name="Yu Y."/>
            <person name="Du H."/>
            <person name="Qi M."/>
            <person name="Li Y."/>
            <person name="Yu H."/>
            <person name="Cui Y."/>
            <person name="Wang N."/>
            <person name="Chen C."/>
            <person name="Wu H."/>
            <person name="Zhao Y."/>
            <person name="Zhang J."/>
            <person name="Li Y."/>
            <person name="Zhou W."/>
            <person name="Zhang B."/>
            <person name="Hu W."/>
            <person name="Eijk M."/>
            <person name="Tang J."/>
            <person name="Witsenboer H."/>
            <person name="Zhao S."/>
            <person name="Li Z."/>
            <person name="Zhang A."/>
            <person name="Wang D."/>
            <person name="Liang C."/>
        </authorList>
    </citation>
    <scope>NUCLEOTIDE SEQUENCE [LARGE SCALE GENOMIC DNA]</scope>
    <source>
        <strain evidence="3">cv. G1812</strain>
    </source>
</reference>
<dbReference type="AlphaFoldDB" id="A0A8R7V1E2"/>
<dbReference type="PANTHER" id="PTHR48040">
    <property type="entry name" value="PLEIOTROPIC DRUG RESISTANCE PROTEIN 1-LIKE ISOFORM X1"/>
    <property type="match status" value="1"/>
</dbReference>
<dbReference type="EnsemblPlants" id="TuG1812G0700000969.01.T01">
    <property type="protein sequence ID" value="TuG1812G0700000969.01.T01"/>
    <property type="gene ID" value="TuG1812G0700000969.01"/>
</dbReference>
<dbReference type="Gramene" id="TuG1812G0700000969.01.T01">
    <property type="protein sequence ID" value="TuG1812G0700000969.01.T01"/>
    <property type="gene ID" value="TuG1812G0700000969.01"/>
</dbReference>
<dbReference type="Pfam" id="PF00005">
    <property type="entry name" value="ABC_tran"/>
    <property type="match status" value="1"/>
</dbReference>
<dbReference type="InterPro" id="IPR003439">
    <property type="entry name" value="ABC_transporter-like_ATP-bd"/>
</dbReference>
<dbReference type="InterPro" id="IPR027417">
    <property type="entry name" value="P-loop_NTPase"/>
</dbReference>
<protein>
    <recommendedName>
        <fullName evidence="2">ABC transporter domain-containing protein</fullName>
    </recommendedName>
</protein>